<dbReference type="InterPro" id="IPR002645">
    <property type="entry name" value="STAS_dom"/>
</dbReference>
<feature type="domain" description="STAS" evidence="6">
    <location>
        <begin position="418"/>
        <end position="531"/>
    </location>
</feature>
<dbReference type="Pfam" id="PF00916">
    <property type="entry name" value="Sulfate_transp"/>
    <property type="match status" value="1"/>
</dbReference>
<evidence type="ECO:0000256" key="3">
    <source>
        <dbReference type="ARBA" id="ARBA00022989"/>
    </source>
</evidence>
<keyword evidence="3 5" id="KW-1133">Transmembrane helix</keyword>
<dbReference type="InterPro" id="IPR001902">
    <property type="entry name" value="SLC26A/SulP_fam"/>
</dbReference>
<evidence type="ECO:0000256" key="2">
    <source>
        <dbReference type="ARBA" id="ARBA00022692"/>
    </source>
</evidence>
<feature type="transmembrane region" description="Helical" evidence="5">
    <location>
        <begin position="47"/>
        <end position="65"/>
    </location>
</feature>
<dbReference type="InterPro" id="IPR006311">
    <property type="entry name" value="TAT_signal"/>
</dbReference>
<dbReference type="RefSeq" id="WP_064883003.1">
    <property type="nucleotide sequence ID" value="NZ_LZSY01000099.1"/>
</dbReference>
<dbReference type="PROSITE" id="PS51318">
    <property type="entry name" value="TAT"/>
    <property type="match status" value="1"/>
</dbReference>
<feature type="transmembrane region" description="Helical" evidence="5">
    <location>
        <begin position="77"/>
        <end position="107"/>
    </location>
</feature>
<gene>
    <name evidence="7" type="ORF">A5779_27105</name>
</gene>
<keyword evidence="2 5" id="KW-0812">Transmembrane</keyword>
<name>A0A1A0W317_MYCPR</name>
<comment type="caution">
    <text evidence="7">The sequence shown here is derived from an EMBL/GenBank/DDBJ whole genome shotgun (WGS) entry which is preliminary data.</text>
</comment>
<dbReference type="AlphaFoldDB" id="A0A1A0W317"/>
<feature type="transmembrane region" description="Helical" evidence="5">
    <location>
        <begin position="373"/>
        <end position="403"/>
    </location>
</feature>
<dbReference type="PANTHER" id="PTHR11814">
    <property type="entry name" value="SULFATE TRANSPORTER"/>
    <property type="match status" value="1"/>
</dbReference>
<evidence type="ECO:0000313" key="7">
    <source>
        <dbReference type="EMBL" id="OBB89984.1"/>
    </source>
</evidence>
<dbReference type="OrthoDB" id="9771198at2"/>
<feature type="transmembrane region" description="Helical" evidence="5">
    <location>
        <begin position="314"/>
        <end position="333"/>
    </location>
</feature>
<feature type="transmembrane region" description="Helical" evidence="5">
    <location>
        <begin position="174"/>
        <end position="192"/>
    </location>
</feature>
<feature type="transmembrane region" description="Helical" evidence="5">
    <location>
        <begin position="241"/>
        <end position="259"/>
    </location>
</feature>
<evidence type="ECO:0000313" key="8">
    <source>
        <dbReference type="Proteomes" id="UP000094008"/>
    </source>
</evidence>
<dbReference type="GO" id="GO:0016020">
    <property type="term" value="C:membrane"/>
    <property type="evidence" value="ECO:0007669"/>
    <property type="project" value="UniProtKB-SubCell"/>
</dbReference>
<dbReference type="GO" id="GO:0055085">
    <property type="term" value="P:transmembrane transport"/>
    <property type="evidence" value="ECO:0007669"/>
    <property type="project" value="InterPro"/>
</dbReference>
<protein>
    <submittedName>
        <fullName evidence="7">MFS transporter</fullName>
    </submittedName>
</protein>
<dbReference type="CDD" id="cd07042">
    <property type="entry name" value="STAS_SulP_like_sulfate_transporter"/>
    <property type="match status" value="1"/>
</dbReference>
<reference evidence="8" key="1">
    <citation type="submission" date="2016-06" db="EMBL/GenBank/DDBJ databases">
        <authorList>
            <person name="Sutton G."/>
            <person name="Brinkac L."/>
            <person name="Sanka R."/>
            <person name="Adams M."/>
            <person name="Lau E."/>
            <person name="Mehaffy C."/>
            <person name="Tameris M."/>
            <person name="Hatherill M."/>
            <person name="Hanekom W."/>
            <person name="Mahomed H."/>
            <person name="Mcshane H."/>
        </authorList>
    </citation>
    <scope>NUCLEOTIDE SEQUENCE [LARGE SCALE GENOMIC DNA]</scope>
    <source>
        <strain evidence="8">852002-10433_SCH5171157</strain>
    </source>
</reference>
<feature type="transmembrane region" description="Helical" evidence="5">
    <location>
        <begin position="119"/>
        <end position="138"/>
    </location>
</feature>
<proteinExistence type="predicted"/>
<dbReference type="Pfam" id="PF01740">
    <property type="entry name" value="STAS"/>
    <property type="match status" value="1"/>
</dbReference>
<dbReference type="EMBL" id="LZSY01000099">
    <property type="protein sequence ID" value="OBB89984.1"/>
    <property type="molecule type" value="Genomic_DNA"/>
</dbReference>
<accession>A0A1A0W317</accession>
<evidence type="ECO:0000256" key="1">
    <source>
        <dbReference type="ARBA" id="ARBA00004141"/>
    </source>
</evidence>
<feature type="transmembrane region" description="Helical" evidence="5">
    <location>
        <begin position="198"/>
        <end position="220"/>
    </location>
</feature>
<comment type="subcellular location">
    <subcellularLocation>
        <location evidence="1">Membrane</location>
        <topology evidence="1">Multi-pass membrane protein</topology>
    </subcellularLocation>
</comment>
<feature type="transmembrane region" description="Helical" evidence="5">
    <location>
        <begin position="21"/>
        <end position="41"/>
    </location>
</feature>
<evidence type="ECO:0000256" key="4">
    <source>
        <dbReference type="ARBA" id="ARBA00023136"/>
    </source>
</evidence>
<evidence type="ECO:0000256" key="5">
    <source>
        <dbReference type="SAM" id="Phobius"/>
    </source>
</evidence>
<feature type="transmembrane region" description="Helical" evidence="5">
    <location>
        <begin position="339"/>
        <end position="361"/>
    </location>
</feature>
<keyword evidence="4 5" id="KW-0472">Membrane</keyword>
<sequence length="538" mass="55235">MSRLLPNRGDYTELPRSWRRDLLAGVTVGVVALPLALAFGISSGVGAAAGLVTAVVAGLVAAVFGGSHVQVSGPTGAMAVVLAPIVAQHGLGSIALVTVVAGLVVLAAGVTGLGRAVTFIPWPVIEGFTLGIAMIIFLQQVPAAFAQQAPAGERTLPAAITVIAQADWTTAAKTLGVVGVVALLMIALPRVHRAIPESLTAVIVVTVLVSVLHIPVAAIGELPSHLPTPVFPHADLGALRTLLGAALAIAALSAIESLLSARVAATMSPTGPYDPDRELVGQGLASVASGVFGGMPATGAIARTAVNVRAGARTRVAAIVHSLVLLGVVYLATGPVSTIPLAALAGVLMVTSFRMISAGTVRKILRSTRSDALTFVLTAVVTVCFDLIEAVEIGIVVAAFFALRSVARRSSVVREELPGPQLPGDDEIALLRLDGAMFFGAAERISSAIVDAEHPHTSVVIIRMSQLGMLDATGAHTLAEIATELESRGITVIIKGVRPEHAELLANVGVFESLRHENHLLDSLDDAIAHARTHVSVR</sequence>
<dbReference type="PROSITE" id="PS50801">
    <property type="entry name" value="STAS"/>
    <property type="match status" value="1"/>
</dbReference>
<dbReference type="InterPro" id="IPR011547">
    <property type="entry name" value="SLC26A/SulP_dom"/>
</dbReference>
<dbReference type="Gene3D" id="3.30.750.24">
    <property type="entry name" value="STAS domain"/>
    <property type="match status" value="1"/>
</dbReference>
<organism evidence="7 8">
    <name type="scientific">Mycolicibacterium peregrinum</name>
    <name type="common">Mycobacterium peregrinum</name>
    <dbReference type="NCBI Taxonomy" id="43304"/>
    <lineage>
        <taxon>Bacteria</taxon>
        <taxon>Bacillati</taxon>
        <taxon>Actinomycetota</taxon>
        <taxon>Actinomycetes</taxon>
        <taxon>Mycobacteriales</taxon>
        <taxon>Mycobacteriaceae</taxon>
        <taxon>Mycolicibacterium</taxon>
    </lineage>
</organism>
<evidence type="ECO:0000259" key="6">
    <source>
        <dbReference type="PROSITE" id="PS50801"/>
    </source>
</evidence>
<dbReference type="Proteomes" id="UP000094008">
    <property type="component" value="Unassembled WGS sequence"/>
</dbReference>
<dbReference type="InterPro" id="IPR036513">
    <property type="entry name" value="STAS_dom_sf"/>
</dbReference>
<dbReference type="SUPFAM" id="SSF52091">
    <property type="entry name" value="SpoIIaa-like"/>
    <property type="match status" value="1"/>
</dbReference>